<comment type="caution">
    <text evidence="1">The sequence shown here is derived from an EMBL/GenBank/DDBJ whole genome shotgun (WGS) entry which is preliminary data.</text>
</comment>
<evidence type="ECO:0000313" key="1">
    <source>
        <dbReference type="EMBL" id="MEE4586780.1"/>
    </source>
</evidence>
<dbReference type="EMBL" id="JAZBJQ010000020">
    <property type="protein sequence ID" value="MEE4586780.1"/>
    <property type="molecule type" value="Genomic_DNA"/>
</dbReference>
<reference evidence="1 2" key="1">
    <citation type="submission" date="2023-11" db="EMBL/GenBank/DDBJ databases">
        <title>30 novel species of actinomycetes from the DSMZ collection.</title>
        <authorList>
            <person name="Nouioui I."/>
        </authorList>
    </citation>
    <scope>NUCLEOTIDE SEQUENCE [LARGE SCALE GENOMIC DNA]</scope>
    <source>
        <strain evidence="1 2">DSM 41602</strain>
    </source>
</reference>
<dbReference type="AlphaFoldDB" id="A0ABD5JFD3"/>
<protein>
    <submittedName>
        <fullName evidence="1">Uncharacterized protein</fullName>
    </submittedName>
</protein>
<dbReference type="Proteomes" id="UP001354649">
    <property type="component" value="Unassembled WGS sequence"/>
</dbReference>
<gene>
    <name evidence="1" type="ORF">V2K49_27245</name>
</gene>
<accession>A0ABD5JFD3</accession>
<name>A0ABD5JFD3_9ACTN</name>
<organism evidence="1 2">
    <name type="scientific">Streptomyces antimycoticus</name>
    <dbReference type="NCBI Taxonomy" id="68175"/>
    <lineage>
        <taxon>Bacteria</taxon>
        <taxon>Bacillati</taxon>
        <taxon>Actinomycetota</taxon>
        <taxon>Actinomycetes</taxon>
        <taxon>Kitasatosporales</taxon>
        <taxon>Streptomycetaceae</taxon>
        <taxon>Streptomyces</taxon>
        <taxon>Streptomyces violaceusniger group</taxon>
    </lineage>
</organism>
<proteinExistence type="predicted"/>
<sequence length="164" mass="18289">MGFYDEALTLSRSIAERVNLVSLFLYAPETLVEWRSADEKGRRRKYSAVQVRMRLEAGGWDVPTDQGRYSRLSGYGAHPGHRPQHFVPLGPPAAGGLYSEIGLLVSLNEIGRSVILYAGTVIGPMDLPREVMERLSALAREAARQLGRATLEEMDEYWEQNGPV</sequence>
<evidence type="ECO:0000313" key="2">
    <source>
        <dbReference type="Proteomes" id="UP001354649"/>
    </source>
</evidence>